<feature type="transmembrane region" description="Helical" evidence="7">
    <location>
        <begin position="83"/>
        <end position="105"/>
    </location>
</feature>
<dbReference type="GO" id="GO:0016020">
    <property type="term" value="C:membrane"/>
    <property type="evidence" value="ECO:0007669"/>
    <property type="project" value="UniProtKB-SubCell"/>
</dbReference>
<dbReference type="PANTHER" id="PTHR43731">
    <property type="entry name" value="RHOMBOID PROTEASE"/>
    <property type="match status" value="1"/>
</dbReference>
<comment type="subcellular location">
    <subcellularLocation>
        <location evidence="1">Membrane</location>
        <topology evidence="1">Multi-pass membrane protein</topology>
    </subcellularLocation>
</comment>
<keyword evidence="9" id="KW-0645">Protease</keyword>
<keyword evidence="10" id="KW-1185">Reference proteome</keyword>
<evidence type="ECO:0000256" key="5">
    <source>
        <dbReference type="ARBA" id="ARBA00022989"/>
    </source>
</evidence>
<evidence type="ECO:0000256" key="1">
    <source>
        <dbReference type="ARBA" id="ARBA00004141"/>
    </source>
</evidence>
<dbReference type="Gene3D" id="1.20.1540.10">
    <property type="entry name" value="Rhomboid-like"/>
    <property type="match status" value="1"/>
</dbReference>
<feature type="transmembrane region" description="Helical" evidence="7">
    <location>
        <begin position="43"/>
        <end position="63"/>
    </location>
</feature>
<evidence type="ECO:0000313" key="9">
    <source>
        <dbReference type="EMBL" id="SJM45759.1"/>
    </source>
</evidence>
<feature type="transmembrane region" description="Helical" evidence="7">
    <location>
        <begin position="142"/>
        <end position="160"/>
    </location>
</feature>
<feature type="transmembrane region" description="Helical" evidence="7">
    <location>
        <begin position="117"/>
        <end position="136"/>
    </location>
</feature>
<dbReference type="OrthoDB" id="9807874at2"/>
<dbReference type="PANTHER" id="PTHR43731:SF14">
    <property type="entry name" value="PRESENILIN-ASSOCIATED RHOMBOID-LIKE PROTEIN, MITOCHONDRIAL"/>
    <property type="match status" value="1"/>
</dbReference>
<accession>A0A1R4EQA1</accession>
<evidence type="ECO:0000256" key="3">
    <source>
        <dbReference type="ARBA" id="ARBA00022692"/>
    </source>
</evidence>
<evidence type="ECO:0000259" key="8">
    <source>
        <dbReference type="Pfam" id="PF01694"/>
    </source>
</evidence>
<dbReference type="EMBL" id="FUHU01000003">
    <property type="protein sequence ID" value="SJM45759.1"/>
    <property type="molecule type" value="Genomic_DNA"/>
</dbReference>
<dbReference type="Pfam" id="PF01694">
    <property type="entry name" value="Rhomboid"/>
    <property type="match status" value="1"/>
</dbReference>
<proteinExistence type="inferred from homology"/>
<dbReference type="InterPro" id="IPR035952">
    <property type="entry name" value="Rhomboid-like_sf"/>
</dbReference>
<feature type="transmembrane region" description="Helical" evidence="7">
    <location>
        <begin position="190"/>
        <end position="211"/>
    </location>
</feature>
<reference evidence="9 10" key="1">
    <citation type="submission" date="2017-02" db="EMBL/GenBank/DDBJ databases">
        <authorList>
            <person name="Peterson S.W."/>
        </authorList>
    </citation>
    <scope>NUCLEOTIDE SEQUENCE [LARGE SCALE GENOMIC DNA]</scope>
    <source>
        <strain evidence="9 10">LMG 22410</strain>
    </source>
</reference>
<evidence type="ECO:0000256" key="6">
    <source>
        <dbReference type="ARBA" id="ARBA00023136"/>
    </source>
</evidence>
<dbReference type="GO" id="GO:0006508">
    <property type="term" value="P:proteolysis"/>
    <property type="evidence" value="ECO:0007669"/>
    <property type="project" value="UniProtKB-KW"/>
</dbReference>
<dbReference type="InterPro" id="IPR050925">
    <property type="entry name" value="Rhomboid_protease_S54"/>
</dbReference>
<keyword evidence="3 7" id="KW-0812">Transmembrane</keyword>
<dbReference type="GeneID" id="303171613"/>
<evidence type="ECO:0000256" key="2">
    <source>
        <dbReference type="ARBA" id="ARBA00009045"/>
    </source>
</evidence>
<feature type="transmembrane region" description="Helical" evidence="7">
    <location>
        <begin position="223"/>
        <end position="244"/>
    </location>
</feature>
<dbReference type="AlphaFoldDB" id="A0A1R4EQA1"/>
<evidence type="ECO:0000256" key="4">
    <source>
        <dbReference type="ARBA" id="ARBA00022801"/>
    </source>
</evidence>
<evidence type="ECO:0000313" key="10">
    <source>
        <dbReference type="Proteomes" id="UP000195787"/>
    </source>
</evidence>
<feature type="transmembrane region" description="Helical" evidence="7">
    <location>
        <begin position="167"/>
        <end position="184"/>
    </location>
</feature>
<name>A0A1R4EQA1_9MICO</name>
<keyword evidence="5 7" id="KW-1133">Transmembrane helix</keyword>
<keyword evidence="4" id="KW-0378">Hydrolase</keyword>
<dbReference type="GO" id="GO:0004252">
    <property type="term" value="F:serine-type endopeptidase activity"/>
    <property type="evidence" value="ECO:0007669"/>
    <property type="project" value="InterPro"/>
</dbReference>
<dbReference type="SUPFAM" id="SSF144091">
    <property type="entry name" value="Rhomboid-like"/>
    <property type="match status" value="1"/>
</dbReference>
<dbReference type="RefSeq" id="WP_086989841.1">
    <property type="nucleotide sequence ID" value="NZ_FUHU01000003.1"/>
</dbReference>
<dbReference type="InterPro" id="IPR022764">
    <property type="entry name" value="Peptidase_S54_rhomboid_dom"/>
</dbReference>
<sequence length="246" mass="26456">MQCDDCIQRERSWQKQVHGDVRQAQGRSRRPSRVQQLVRRPQGVTLSIVVVTAAISLIAMIVSPITDLLAFQGEVAIFQPWRLITAALLHGGIMHLALNMLALWMLGPALEQAMGKLPFIATYIVTALAGSVAVPLLGSNSWVVGASGAIFGLFGVYIGLQRVVGKVDMSLLVIVGINLAYGFFVEGVAWQAHVGGLIAGFIIGFGGALLAGKRTDGKRARGLWSAIGLTAVVSLALWELWMFIRL</sequence>
<organism evidence="9 10">
    <name type="scientific">Agrococcus casei LMG 22410</name>
    <dbReference type="NCBI Taxonomy" id="1255656"/>
    <lineage>
        <taxon>Bacteria</taxon>
        <taxon>Bacillati</taxon>
        <taxon>Actinomycetota</taxon>
        <taxon>Actinomycetes</taxon>
        <taxon>Micrococcales</taxon>
        <taxon>Microbacteriaceae</taxon>
        <taxon>Agrococcus</taxon>
    </lineage>
</organism>
<keyword evidence="6 7" id="KW-0472">Membrane</keyword>
<comment type="similarity">
    <text evidence="2">Belongs to the peptidase S54 family.</text>
</comment>
<feature type="domain" description="Peptidase S54 rhomboid" evidence="8">
    <location>
        <begin position="79"/>
        <end position="205"/>
    </location>
</feature>
<dbReference type="Proteomes" id="UP000195787">
    <property type="component" value="Unassembled WGS sequence"/>
</dbReference>
<gene>
    <name evidence="9" type="ORF">CZ674_00120</name>
</gene>
<protein>
    <submittedName>
        <fullName evidence="9">Rhomboid family serine protease</fullName>
    </submittedName>
</protein>
<evidence type="ECO:0000256" key="7">
    <source>
        <dbReference type="SAM" id="Phobius"/>
    </source>
</evidence>